<comment type="caution">
    <text evidence="2">The sequence shown here is derived from an EMBL/GenBank/DDBJ whole genome shotgun (WGS) entry which is preliminary data.</text>
</comment>
<dbReference type="SUPFAM" id="SSF109854">
    <property type="entry name" value="DinB/YfiT-like putative metalloenzymes"/>
    <property type="match status" value="1"/>
</dbReference>
<dbReference type="Pfam" id="PF04978">
    <property type="entry name" value="MST"/>
    <property type="match status" value="1"/>
</dbReference>
<sequence>MPAGARAGHPVPVSDDGGGATTGRRHGVAEPGHRADEAGALLGFLQRQRDLVAWKVGGADDAALRAVATPTGLTAHGVVRHLENVERDWVRRVFAGEQGLAFDWTDEDPDGELHVPVGVPMAALLAAYAEESRRCDAVVAAASLDDVSSTGGFRLRWILLHLVEETARHLGHLDLLRELADGAVGEEPSA</sequence>
<dbReference type="InterPro" id="IPR034660">
    <property type="entry name" value="DinB/YfiT-like"/>
</dbReference>
<organism evidence="2 3">
    <name type="scientific">Vallicoccus soli</name>
    <dbReference type="NCBI Taxonomy" id="2339232"/>
    <lineage>
        <taxon>Bacteria</taxon>
        <taxon>Bacillati</taxon>
        <taxon>Actinomycetota</taxon>
        <taxon>Actinomycetes</taxon>
        <taxon>Motilibacterales</taxon>
        <taxon>Vallicoccaceae</taxon>
        <taxon>Vallicoccus</taxon>
    </lineage>
</organism>
<dbReference type="AlphaFoldDB" id="A0A3A3Z092"/>
<proteinExistence type="predicted"/>
<dbReference type="Proteomes" id="UP000265614">
    <property type="component" value="Unassembled WGS sequence"/>
</dbReference>
<accession>A0A3A3Z092</accession>
<dbReference type="EMBL" id="QZEZ01000003">
    <property type="protein sequence ID" value="RJK96553.1"/>
    <property type="molecule type" value="Genomic_DNA"/>
</dbReference>
<dbReference type="OrthoDB" id="4548523at2"/>
<dbReference type="Gene3D" id="1.20.120.450">
    <property type="entry name" value="dinb family like domain"/>
    <property type="match status" value="1"/>
</dbReference>
<evidence type="ECO:0000313" key="2">
    <source>
        <dbReference type="EMBL" id="RJK96553.1"/>
    </source>
</evidence>
<evidence type="ECO:0000313" key="3">
    <source>
        <dbReference type="Proteomes" id="UP000265614"/>
    </source>
</evidence>
<reference evidence="2 3" key="1">
    <citation type="submission" date="2018-09" db="EMBL/GenBank/DDBJ databases">
        <title>YIM 75000 draft genome.</title>
        <authorList>
            <person name="Tang S."/>
            <person name="Feng Y."/>
        </authorList>
    </citation>
    <scope>NUCLEOTIDE SEQUENCE [LARGE SCALE GENOMIC DNA]</scope>
    <source>
        <strain evidence="2 3">YIM 75000</strain>
    </source>
</reference>
<name>A0A3A3Z092_9ACTN</name>
<keyword evidence="3" id="KW-1185">Reference proteome</keyword>
<protein>
    <submittedName>
        <fullName evidence="2">DUF664 domain-containing protein</fullName>
    </submittedName>
</protein>
<gene>
    <name evidence="2" type="ORF">D5H78_09405</name>
</gene>
<evidence type="ECO:0000256" key="1">
    <source>
        <dbReference type="SAM" id="MobiDB-lite"/>
    </source>
</evidence>
<feature type="region of interest" description="Disordered" evidence="1">
    <location>
        <begin position="1"/>
        <end position="31"/>
    </location>
</feature>
<dbReference type="InterPro" id="IPR007061">
    <property type="entry name" value="MST-like"/>
</dbReference>